<dbReference type="Gene3D" id="1.10.10.10">
    <property type="entry name" value="Winged helix-like DNA-binding domain superfamily/Winged helix DNA-binding domain"/>
    <property type="match status" value="1"/>
</dbReference>
<dbReference type="AlphaFoldDB" id="A0A1H3D1H7"/>
<dbReference type="GO" id="GO:0045892">
    <property type="term" value="P:negative regulation of DNA-templated transcription"/>
    <property type="evidence" value="ECO:0007669"/>
    <property type="project" value="TreeGrafter"/>
</dbReference>
<dbReference type="PANTHER" id="PTHR33202">
    <property type="entry name" value="ZINC UPTAKE REGULATION PROTEIN"/>
    <property type="match status" value="1"/>
</dbReference>
<evidence type="ECO:0000313" key="2">
    <source>
        <dbReference type="EMBL" id="SDX60257.1"/>
    </source>
</evidence>
<proteinExistence type="predicted"/>
<name>A0A1H3D1H7_EUBBA</name>
<dbReference type="CDD" id="cd07153">
    <property type="entry name" value="Fur_like"/>
    <property type="match status" value="1"/>
</dbReference>
<dbReference type="OrthoDB" id="8659436at2"/>
<dbReference type="RefSeq" id="WP_090243616.1">
    <property type="nucleotide sequence ID" value="NZ_FNOU01000004.1"/>
</dbReference>
<keyword evidence="1" id="KW-0479">Metal-binding</keyword>
<dbReference type="PANTHER" id="PTHR33202:SF7">
    <property type="entry name" value="FERRIC UPTAKE REGULATION PROTEIN"/>
    <property type="match status" value="1"/>
</dbReference>
<comment type="cofactor">
    <cofactor evidence="1">
        <name>Mn(2+)</name>
        <dbReference type="ChEBI" id="CHEBI:29035"/>
    </cofactor>
    <cofactor evidence="1">
        <name>Fe(2+)</name>
        <dbReference type="ChEBI" id="CHEBI:29033"/>
    </cofactor>
    <text evidence="1">Binds 1 Mn(2+) or Fe(2+) ion per subunit.</text>
</comment>
<evidence type="ECO:0000256" key="1">
    <source>
        <dbReference type="PIRSR" id="PIRSR602481-2"/>
    </source>
</evidence>
<protein>
    <submittedName>
        <fullName evidence="2">Fur family transcriptional regulator, peroxide stress response regulator</fullName>
    </submittedName>
</protein>
<dbReference type="GO" id="GO:1900376">
    <property type="term" value="P:regulation of secondary metabolite biosynthetic process"/>
    <property type="evidence" value="ECO:0007669"/>
    <property type="project" value="TreeGrafter"/>
</dbReference>
<reference evidence="3" key="1">
    <citation type="submission" date="2016-10" db="EMBL/GenBank/DDBJ databases">
        <authorList>
            <person name="Varghese N."/>
            <person name="Submissions S."/>
        </authorList>
    </citation>
    <scope>NUCLEOTIDE SEQUENCE [LARGE SCALE GENOMIC DNA]</scope>
    <source>
        <strain evidence="3">VPI 5359</strain>
    </source>
</reference>
<accession>A0A1H3D1H7</accession>
<evidence type="ECO:0000313" key="3">
    <source>
        <dbReference type="Proteomes" id="UP000199652"/>
    </source>
</evidence>
<dbReference type="STRING" id="1528.SAMN04488579_10457"/>
<keyword evidence="3" id="KW-1185">Reference proteome</keyword>
<dbReference type="InterPro" id="IPR002481">
    <property type="entry name" value="FUR"/>
</dbReference>
<dbReference type="GO" id="GO:0008270">
    <property type="term" value="F:zinc ion binding"/>
    <property type="evidence" value="ECO:0007669"/>
    <property type="project" value="TreeGrafter"/>
</dbReference>
<dbReference type="EMBL" id="FNOU01000004">
    <property type="protein sequence ID" value="SDX60257.1"/>
    <property type="molecule type" value="Genomic_DNA"/>
</dbReference>
<dbReference type="SUPFAM" id="SSF46785">
    <property type="entry name" value="Winged helix' DNA-binding domain"/>
    <property type="match status" value="1"/>
</dbReference>
<gene>
    <name evidence="2" type="ORF">SAMN04488579_10457</name>
</gene>
<feature type="binding site" evidence="1">
    <location>
        <position position="110"/>
    </location>
    <ligand>
        <name>Fe cation</name>
        <dbReference type="ChEBI" id="CHEBI:24875"/>
    </ligand>
</feature>
<dbReference type="InterPro" id="IPR036390">
    <property type="entry name" value="WH_DNA-bd_sf"/>
</dbReference>
<sequence length="136" mass="15580">MKVSEEQVKKRIRDAGLRATPQRIHLLRILMETPTHPSAEMLMTMSKEAGFELSIGTVYNTLECFEDKGLVIRVHDASEVMRYDAKTDFHVHLVDREHNVIMDFFDDELEGIIKGHLKGKVPAEFSAKHIDISLYA</sequence>
<dbReference type="Proteomes" id="UP000199652">
    <property type="component" value="Unassembled WGS sequence"/>
</dbReference>
<dbReference type="GO" id="GO:0000976">
    <property type="term" value="F:transcription cis-regulatory region binding"/>
    <property type="evidence" value="ECO:0007669"/>
    <property type="project" value="TreeGrafter"/>
</dbReference>
<dbReference type="Pfam" id="PF01475">
    <property type="entry name" value="FUR"/>
    <property type="match status" value="1"/>
</dbReference>
<organism evidence="2 3">
    <name type="scientific">Eubacterium barkeri</name>
    <name type="common">Clostridium barkeri</name>
    <dbReference type="NCBI Taxonomy" id="1528"/>
    <lineage>
        <taxon>Bacteria</taxon>
        <taxon>Bacillati</taxon>
        <taxon>Bacillota</taxon>
        <taxon>Clostridia</taxon>
        <taxon>Eubacteriales</taxon>
        <taxon>Eubacteriaceae</taxon>
        <taxon>Eubacterium</taxon>
    </lineage>
</organism>
<keyword evidence="1" id="KW-0408">Iron</keyword>
<dbReference type="GO" id="GO:0003700">
    <property type="term" value="F:DNA-binding transcription factor activity"/>
    <property type="evidence" value="ECO:0007669"/>
    <property type="project" value="InterPro"/>
</dbReference>
<dbReference type="InterPro" id="IPR036388">
    <property type="entry name" value="WH-like_DNA-bd_sf"/>
</dbReference>